<evidence type="ECO:0000313" key="4">
    <source>
        <dbReference type="Proteomes" id="UP000245887"/>
    </source>
</evidence>
<dbReference type="Pfam" id="PF07722">
    <property type="entry name" value="Peptidase_C26"/>
    <property type="match status" value="1"/>
</dbReference>
<dbReference type="Proteomes" id="UP000218332">
    <property type="component" value="Unassembled WGS sequence"/>
</dbReference>
<dbReference type="InterPro" id="IPR029062">
    <property type="entry name" value="Class_I_gatase-like"/>
</dbReference>
<reference evidence="1 3" key="1">
    <citation type="submission" date="2017-07" db="EMBL/GenBank/DDBJ databases">
        <title>Tamlnaduibacter salinus (Mi-7) genome sequencing.</title>
        <authorList>
            <person name="Verma A."/>
            <person name="Krishnamurthi S."/>
        </authorList>
    </citation>
    <scope>NUCLEOTIDE SEQUENCE [LARGE SCALE GENOMIC DNA]</scope>
    <source>
        <strain evidence="1 3">Mi-7</strain>
    </source>
</reference>
<dbReference type="AlphaFoldDB" id="A0A2A2I3K4"/>
<dbReference type="GO" id="GO:0016811">
    <property type="term" value="F:hydrolase activity, acting on carbon-nitrogen (but not peptide) bonds, in linear amides"/>
    <property type="evidence" value="ECO:0007669"/>
    <property type="project" value="InterPro"/>
</dbReference>
<gene>
    <name evidence="2" type="ORF">C8D92_101447</name>
    <name evidence="1" type="ORF">CF392_09600</name>
</gene>
<dbReference type="InterPro" id="IPR011697">
    <property type="entry name" value="Peptidase_C26"/>
</dbReference>
<keyword evidence="2" id="KW-0315">Glutamine amidotransferase</keyword>
<reference evidence="2 4" key="2">
    <citation type="submission" date="2018-04" db="EMBL/GenBank/DDBJ databases">
        <title>Genomic Encyclopedia of Type Strains, Phase IV (KMG-IV): sequencing the most valuable type-strain genomes for metagenomic binning, comparative biology and taxonomic classification.</title>
        <authorList>
            <person name="Goeker M."/>
        </authorList>
    </citation>
    <scope>NUCLEOTIDE SEQUENCE [LARGE SCALE GENOMIC DNA]</scope>
    <source>
        <strain evidence="2 4">DSM 28688</strain>
    </source>
</reference>
<dbReference type="GO" id="GO:0016740">
    <property type="term" value="F:transferase activity"/>
    <property type="evidence" value="ECO:0007669"/>
    <property type="project" value="UniProtKB-KW"/>
</dbReference>
<name>A0A2A2I3K4_9GAMM</name>
<dbReference type="InterPro" id="IPR044668">
    <property type="entry name" value="PuuD-like"/>
</dbReference>
<dbReference type="Proteomes" id="UP000245887">
    <property type="component" value="Unassembled WGS sequence"/>
</dbReference>
<dbReference type="EMBL" id="NMPM01000050">
    <property type="protein sequence ID" value="PAV25690.1"/>
    <property type="molecule type" value="Genomic_DNA"/>
</dbReference>
<dbReference type="OrthoDB" id="9813383at2"/>
<organism evidence="1 3">
    <name type="scientific">Tamilnaduibacter salinus</name>
    <dbReference type="NCBI Taxonomy" id="1484056"/>
    <lineage>
        <taxon>Bacteria</taxon>
        <taxon>Pseudomonadati</taxon>
        <taxon>Pseudomonadota</taxon>
        <taxon>Gammaproteobacteria</taxon>
        <taxon>Pseudomonadales</taxon>
        <taxon>Marinobacteraceae</taxon>
        <taxon>Tamilnaduibacter</taxon>
    </lineage>
</organism>
<dbReference type="PROSITE" id="PS51273">
    <property type="entry name" value="GATASE_TYPE_1"/>
    <property type="match status" value="1"/>
</dbReference>
<dbReference type="RefSeq" id="WP_095611240.1">
    <property type="nucleotide sequence ID" value="NZ_NMPM01000050.1"/>
</dbReference>
<dbReference type="Gene3D" id="3.40.50.880">
    <property type="match status" value="1"/>
</dbReference>
<keyword evidence="2" id="KW-0808">Transferase</keyword>
<evidence type="ECO:0000313" key="2">
    <source>
        <dbReference type="EMBL" id="PVY79234.1"/>
    </source>
</evidence>
<accession>A0A2A2I3K4</accession>
<dbReference type="SUPFAM" id="SSF52317">
    <property type="entry name" value="Class I glutamine amidotransferase-like"/>
    <property type="match status" value="1"/>
</dbReference>
<dbReference type="PANTHER" id="PTHR43235:SF1">
    <property type="entry name" value="GLUTAMINE AMIDOTRANSFERASE PB2B2.05-RELATED"/>
    <property type="match status" value="1"/>
</dbReference>
<sequence>MADPKPGLTIGVSGPTRQRPAQRLIRIALALAGANTVYIRPGAHIDVGVLDGLVLSGGTHVHPGRYSQKPLVRARYDIIRDDTDWHLLLQARHYSMPVLGICRGAQLINVFRNGTLYQDITPLRRHTRHRPLLLPLQTVRVVRDTRLARILETQVLGANRIHSQTISRLGDDLKVTALDHDFFVQAIESTDRQWILGVQWHPEYLLYHSRHRRIFERFVETVRERKLKRLGHAEGPTF</sequence>
<proteinExistence type="predicted"/>
<comment type="caution">
    <text evidence="1">The sequence shown here is derived from an EMBL/GenBank/DDBJ whole genome shotgun (WGS) entry which is preliminary data.</text>
</comment>
<protein>
    <submittedName>
        <fullName evidence="1">Peptidase C26</fullName>
    </submittedName>
    <submittedName>
        <fullName evidence="2">Putative glutamine amidotransferase</fullName>
    </submittedName>
</protein>
<dbReference type="GO" id="GO:0005829">
    <property type="term" value="C:cytosol"/>
    <property type="evidence" value="ECO:0007669"/>
    <property type="project" value="TreeGrafter"/>
</dbReference>
<dbReference type="EMBL" id="QEKQ01000001">
    <property type="protein sequence ID" value="PVY79234.1"/>
    <property type="molecule type" value="Genomic_DNA"/>
</dbReference>
<evidence type="ECO:0000313" key="3">
    <source>
        <dbReference type="Proteomes" id="UP000218332"/>
    </source>
</evidence>
<dbReference type="PANTHER" id="PTHR43235">
    <property type="entry name" value="GLUTAMINE AMIDOTRANSFERASE PB2B2.05-RELATED"/>
    <property type="match status" value="1"/>
</dbReference>
<evidence type="ECO:0000313" key="1">
    <source>
        <dbReference type="EMBL" id="PAV25690.1"/>
    </source>
</evidence>
<keyword evidence="3" id="KW-1185">Reference proteome</keyword>